<keyword evidence="1" id="KW-0472">Membrane</keyword>
<organism evidence="2 3">
    <name type="scientific">Streptomyces daqingensis</name>
    <dbReference type="NCBI Taxonomy" id="1472640"/>
    <lineage>
        <taxon>Bacteria</taxon>
        <taxon>Bacillati</taxon>
        <taxon>Actinomycetota</taxon>
        <taxon>Actinomycetes</taxon>
        <taxon>Kitasatosporales</taxon>
        <taxon>Streptomycetaceae</taxon>
        <taxon>Streptomyces</taxon>
    </lineage>
</organism>
<proteinExistence type="predicted"/>
<accession>A0ABQ2M9K7</accession>
<evidence type="ECO:0000313" key="2">
    <source>
        <dbReference type="EMBL" id="GGO48929.1"/>
    </source>
</evidence>
<dbReference type="RefSeq" id="WP_189037187.1">
    <property type="nucleotide sequence ID" value="NZ_BMMP01000007.1"/>
</dbReference>
<sequence>MTGSELSRVQAAQQWVWTNRIYLAVLLGVLWTGVMFLFVRDVLTSVLCGSAFTGVLAATLPRPPGT</sequence>
<keyword evidence="3" id="KW-1185">Reference proteome</keyword>
<dbReference type="Proteomes" id="UP000631535">
    <property type="component" value="Unassembled WGS sequence"/>
</dbReference>
<reference evidence="3" key="1">
    <citation type="journal article" date="2019" name="Int. J. Syst. Evol. Microbiol.">
        <title>The Global Catalogue of Microorganisms (GCM) 10K type strain sequencing project: providing services to taxonomists for standard genome sequencing and annotation.</title>
        <authorList>
            <consortium name="The Broad Institute Genomics Platform"/>
            <consortium name="The Broad Institute Genome Sequencing Center for Infectious Disease"/>
            <person name="Wu L."/>
            <person name="Ma J."/>
        </authorList>
    </citation>
    <scope>NUCLEOTIDE SEQUENCE [LARGE SCALE GENOMIC DNA]</scope>
    <source>
        <strain evidence="3">CGMCC 4.7178</strain>
    </source>
</reference>
<gene>
    <name evidence="2" type="ORF">GCM10012287_25060</name>
</gene>
<name>A0ABQ2M9K7_9ACTN</name>
<keyword evidence="1" id="KW-0812">Transmembrane</keyword>
<evidence type="ECO:0000256" key="1">
    <source>
        <dbReference type="SAM" id="Phobius"/>
    </source>
</evidence>
<comment type="caution">
    <text evidence="2">The sequence shown here is derived from an EMBL/GenBank/DDBJ whole genome shotgun (WGS) entry which is preliminary data.</text>
</comment>
<keyword evidence="1" id="KW-1133">Transmembrane helix</keyword>
<evidence type="ECO:0000313" key="3">
    <source>
        <dbReference type="Proteomes" id="UP000631535"/>
    </source>
</evidence>
<dbReference type="EMBL" id="BMMP01000007">
    <property type="protein sequence ID" value="GGO48929.1"/>
    <property type="molecule type" value="Genomic_DNA"/>
</dbReference>
<protein>
    <submittedName>
        <fullName evidence="2">Uncharacterized protein</fullName>
    </submittedName>
</protein>
<feature type="transmembrane region" description="Helical" evidence="1">
    <location>
        <begin position="21"/>
        <end position="39"/>
    </location>
</feature>